<dbReference type="RefSeq" id="WP_182973566.1">
    <property type="nucleotide sequence ID" value="NZ_JABEQN010000007.1"/>
</dbReference>
<dbReference type="AlphaFoldDB" id="A0A7W4NUK8"/>
<protein>
    <submittedName>
        <fullName evidence="1">Uncharacterized protein</fullName>
    </submittedName>
</protein>
<evidence type="ECO:0000313" key="4">
    <source>
        <dbReference type="Proteomes" id="UP000561077"/>
    </source>
</evidence>
<evidence type="ECO:0000313" key="3">
    <source>
        <dbReference type="Proteomes" id="UP000540490"/>
    </source>
</evidence>
<evidence type="ECO:0000313" key="1">
    <source>
        <dbReference type="EMBL" id="MBB2164323.1"/>
    </source>
</evidence>
<name>A0A7W4NUK8_9PROT</name>
<dbReference type="EMBL" id="JABEQN010000007">
    <property type="protein sequence ID" value="MBB2193607.1"/>
    <property type="molecule type" value="Genomic_DNA"/>
</dbReference>
<gene>
    <name evidence="2" type="ORF">HLH25_08125</name>
    <name evidence="1" type="ORF">HLH26_07165</name>
</gene>
<dbReference type="EMBL" id="JABEQO010000007">
    <property type="protein sequence ID" value="MBB2164323.1"/>
    <property type="molecule type" value="Genomic_DNA"/>
</dbReference>
<dbReference type="Proteomes" id="UP000540490">
    <property type="component" value="Unassembled WGS sequence"/>
</dbReference>
<proteinExistence type="predicted"/>
<dbReference type="Proteomes" id="UP000561077">
    <property type="component" value="Unassembled WGS sequence"/>
</dbReference>
<accession>A0A7W4NUK8</accession>
<evidence type="ECO:0000313" key="2">
    <source>
        <dbReference type="EMBL" id="MBB2193607.1"/>
    </source>
</evidence>
<comment type="caution">
    <text evidence="1">The sequence shown here is derived from an EMBL/GenBank/DDBJ whole genome shotgun (WGS) entry which is preliminary data.</text>
</comment>
<organism evidence="1 4">
    <name type="scientific">Gluconacetobacter dulcium</name>
    <dbReference type="NCBI Taxonomy" id="2729096"/>
    <lineage>
        <taxon>Bacteria</taxon>
        <taxon>Pseudomonadati</taxon>
        <taxon>Pseudomonadota</taxon>
        <taxon>Alphaproteobacteria</taxon>
        <taxon>Acetobacterales</taxon>
        <taxon>Acetobacteraceae</taxon>
        <taxon>Gluconacetobacter</taxon>
    </lineage>
</organism>
<keyword evidence="3" id="KW-1185">Reference proteome</keyword>
<reference evidence="3 4" key="1">
    <citation type="submission" date="2020-04" db="EMBL/GenBank/DDBJ databases">
        <title>Description of novel Gluconacetobacter.</title>
        <authorList>
            <person name="Sombolestani A."/>
        </authorList>
    </citation>
    <scope>NUCLEOTIDE SEQUENCE [LARGE SCALE GENOMIC DNA]</scope>
    <source>
        <strain evidence="2 3">LMG 1728</strain>
        <strain evidence="1 4">LMG 1731</strain>
    </source>
</reference>
<sequence length="137" mass="14917">MKPRPLPVQRGDIVVRGSRHGIVVSVLDGMALIVPLEREALPRHRADVPCRKIPCAPGQVTNLAARCADRFWTSARTGADRTGAAPDALMQHIDRAIMRENAARKTEELRPGVVPSTLGRGPRWWDCGRKVGGAPSD</sequence>